<accession>A0A2Z6NWZ8</accession>
<dbReference type="AlphaFoldDB" id="A0A2Z6NWZ8"/>
<keyword evidence="4" id="KW-1185">Reference proteome</keyword>
<name>A0A2Z6NWZ8_TRISU</name>
<dbReference type="InterPro" id="IPR058594">
    <property type="entry name" value="PB1-like_dom_pln"/>
</dbReference>
<protein>
    <recommendedName>
        <fullName evidence="2">PB1-like domain-containing protein</fullName>
    </recommendedName>
</protein>
<evidence type="ECO:0000259" key="2">
    <source>
        <dbReference type="Pfam" id="PF26130"/>
    </source>
</evidence>
<evidence type="ECO:0000313" key="4">
    <source>
        <dbReference type="Proteomes" id="UP000242715"/>
    </source>
</evidence>
<feature type="region of interest" description="Disordered" evidence="1">
    <location>
        <begin position="172"/>
        <end position="231"/>
    </location>
</feature>
<dbReference type="EMBL" id="DF974465">
    <property type="protein sequence ID" value="GAU48741.1"/>
    <property type="molecule type" value="Genomic_DNA"/>
</dbReference>
<proteinExistence type="predicted"/>
<dbReference type="Pfam" id="PF26130">
    <property type="entry name" value="PB1-like"/>
    <property type="match status" value="1"/>
</dbReference>
<dbReference type="OrthoDB" id="1418370at2759"/>
<feature type="domain" description="PB1-like" evidence="2">
    <location>
        <begin position="1"/>
        <end position="105"/>
    </location>
</feature>
<feature type="compositionally biased region" description="Low complexity" evidence="1">
    <location>
        <begin position="180"/>
        <end position="191"/>
    </location>
</feature>
<gene>
    <name evidence="3" type="ORF">TSUD_192400</name>
</gene>
<reference evidence="4" key="1">
    <citation type="journal article" date="2017" name="Front. Plant Sci.">
        <title>Climate Clever Clovers: New Paradigm to Reduce the Environmental Footprint of Ruminants by Breeding Low Methanogenic Forages Utilizing Haplotype Variation.</title>
        <authorList>
            <person name="Kaur P."/>
            <person name="Appels R."/>
            <person name="Bayer P.E."/>
            <person name="Keeble-Gagnere G."/>
            <person name="Wang J."/>
            <person name="Hirakawa H."/>
            <person name="Shirasawa K."/>
            <person name="Vercoe P."/>
            <person name="Stefanova K."/>
            <person name="Durmic Z."/>
            <person name="Nichols P."/>
            <person name="Revell C."/>
            <person name="Isobe S.N."/>
            <person name="Edwards D."/>
            <person name="Erskine W."/>
        </authorList>
    </citation>
    <scope>NUCLEOTIDE SEQUENCE [LARGE SCALE GENOMIC DNA]</scope>
    <source>
        <strain evidence="4">cv. Daliak</strain>
    </source>
</reference>
<evidence type="ECO:0000256" key="1">
    <source>
        <dbReference type="SAM" id="MobiDB-lite"/>
    </source>
</evidence>
<sequence>MDDYVTLILWHGGSFFRNESHKLEYAFGQMDVWEMEPDMVSYFDLINMVKHCGKYHSVEKVQWMKTDYGDNFDFGLMPLENDSHIIKMIEGARKNGNEVEIYFQHSVVENPEFVEFNEDEMAMLEQVIRSATNPNGGSQGIDPPIQEDGAIDEEIYEKDFPTVEELIQQEQQMVEEEEVLPPSESDSSSGGDDYHTEFREAAGHRETYSQNVQGEPSGEIRPTINDDEDDDLYHSEELKSPISTDDEDDGKHVFPQFNESAVFGEVQLEEGMEFPTLAVFKQAVKDYNINISREVFWVKNESYRARAKCTAEGSAIFRYPLYACMFCNSTPS</sequence>
<dbReference type="Proteomes" id="UP000242715">
    <property type="component" value="Unassembled WGS sequence"/>
</dbReference>
<feature type="compositionally biased region" description="Basic and acidic residues" evidence="1">
    <location>
        <begin position="192"/>
        <end position="207"/>
    </location>
</feature>
<evidence type="ECO:0000313" key="3">
    <source>
        <dbReference type="EMBL" id="GAU48741.1"/>
    </source>
</evidence>
<organism evidence="3 4">
    <name type="scientific">Trifolium subterraneum</name>
    <name type="common">Subterranean clover</name>
    <dbReference type="NCBI Taxonomy" id="3900"/>
    <lineage>
        <taxon>Eukaryota</taxon>
        <taxon>Viridiplantae</taxon>
        <taxon>Streptophyta</taxon>
        <taxon>Embryophyta</taxon>
        <taxon>Tracheophyta</taxon>
        <taxon>Spermatophyta</taxon>
        <taxon>Magnoliopsida</taxon>
        <taxon>eudicotyledons</taxon>
        <taxon>Gunneridae</taxon>
        <taxon>Pentapetalae</taxon>
        <taxon>rosids</taxon>
        <taxon>fabids</taxon>
        <taxon>Fabales</taxon>
        <taxon>Fabaceae</taxon>
        <taxon>Papilionoideae</taxon>
        <taxon>50 kb inversion clade</taxon>
        <taxon>NPAAA clade</taxon>
        <taxon>Hologalegina</taxon>
        <taxon>IRL clade</taxon>
        <taxon>Trifolieae</taxon>
        <taxon>Trifolium</taxon>
    </lineage>
</organism>